<dbReference type="STRING" id="36166.T1GQX7"/>
<proteinExistence type="predicted"/>
<keyword evidence="2" id="KW-1185">Reference proteome</keyword>
<dbReference type="Proteomes" id="UP000015102">
    <property type="component" value="Unassembled WGS sequence"/>
</dbReference>
<evidence type="ECO:0000313" key="1">
    <source>
        <dbReference type="EnsemblMetazoa" id="MESCA006043-PA"/>
    </source>
</evidence>
<accession>T1GQX7</accession>
<reference evidence="2" key="1">
    <citation type="submission" date="2013-02" db="EMBL/GenBank/DDBJ databases">
        <authorList>
            <person name="Hughes D."/>
        </authorList>
    </citation>
    <scope>NUCLEOTIDE SEQUENCE</scope>
    <source>
        <strain>Durham</strain>
        <strain evidence="2">NC isolate 2 -- Noor lab</strain>
    </source>
</reference>
<dbReference type="AlphaFoldDB" id="T1GQX7"/>
<dbReference type="EMBL" id="CAQQ02037475">
    <property type="status" value="NOT_ANNOTATED_CDS"/>
    <property type="molecule type" value="Genomic_DNA"/>
</dbReference>
<protein>
    <submittedName>
        <fullName evidence="1">Uncharacterized protein</fullName>
    </submittedName>
</protein>
<organism evidence="1 2">
    <name type="scientific">Megaselia scalaris</name>
    <name type="common">Humpbacked fly</name>
    <name type="synonym">Phora scalaris</name>
    <dbReference type="NCBI Taxonomy" id="36166"/>
    <lineage>
        <taxon>Eukaryota</taxon>
        <taxon>Metazoa</taxon>
        <taxon>Ecdysozoa</taxon>
        <taxon>Arthropoda</taxon>
        <taxon>Hexapoda</taxon>
        <taxon>Insecta</taxon>
        <taxon>Pterygota</taxon>
        <taxon>Neoptera</taxon>
        <taxon>Endopterygota</taxon>
        <taxon>Diptera</taxon>
        <taxon>Brachycera</taxon>
        <taxon>Muscomorpha</taxon>
        <taxon>Platypezoidea</taxon>
        <taxon>Phoridae</taxon>
        <taxon>Megaseliini</taxon>
        <taxon>Megaselia</taxon>
    </lineage>
</organism>
<evidence type="ECO:0000313" key="2">
    <source>
        <dbReference type="Proteomes" id="UP000015102"/>
    </source>
</evidence>
<dbReference type="HOGENOM" id="CLU_2796907_0_0_1"/>
<name>T1GQX7_MEGSC</name>
<reference evidence="1" key="2">
    <citation type="submission" date="2015-06" db="UniProtKB">
        <authorList>
            <consortium name="EnsemblMetazoa"/>
        </authorList>
    </citation>
    <scope>IDENTIFICATION</scope>
</reference>
<sequence length="68" mass="7816">MASDELYMMYRERERDRSIPNIHELTTRTVNMNRDQQADGSHGFGVCVKGGKDSDQLLQKLSNMCSYS</sequence>
<dbReference type="EnsemblMetazoa" id="MESCA006043-RA">
    <property type="protein sequence ID" value="MESCA006043-PA"/>
    <property type="gene ID" value="MESCA006043"/>
</dbReference>